<dbReference type="InterPro" id="IPR033248">
    <property type="entry name" value="Transketolase_C"/>
</dbReference>
<dbReference type="InterPro" id="IPR001017">
    <property type="entry name" value="DH_E1"/>
</dbReference>
<evidence type="ECO:0000256" key="5">
    <source>
        <dbReference type="ARBA" id="ARBA00023052"/>
    </source>
</evidence>
<dbReference type="GO" id="GO:0009083">
    <property type="term" value="P:branched-chain amino acid catabolic process"/>
    <property type="evidence" value="ECO:0007669"/>
    <property type="project" value="TreeGrafter"/>
</dbReference>
<proteinExistence type="predicted"/>
<evidence type="ECO:0000256" key="4">
    <source>
        <dbReference type="ARBA" id="ARBA00023002"/>
    </source>
</evidence>
<evidence type="ECO:0000259" key="6">
    <source>
        <dbReference type="SMART" id="SM00861"/>
    </source>
</evidence>
<protein>
    <recommendedName>
        <fullName evidence="3">3-methyl-2-oxobutanoate dehydrogenase (2-methylpropanoyl-transferring)</fullName>
        <ecNumber evidence="3">1.2.4.4</ecNumber>
    </recommendedName>
</protein>
<dbReference type="PANTHER" id="PTHR42980">
    <property type="entry name" value="2-OXOISOVALERATE DEHYDROGENASE SUBUNIT BETA-RELATED"/>
    <property type="match status" value="1"/>
</dbReference>
<keyword evidence="4" id="KW-0560">Oxidoreductase</keyword>
<dbReference type="RefSeq" id="WP_114437218.1">
    <property type="nucleotide sequence ID" value="NZ_QPIZ01000014.1"/>
</dbReference>
<dbReference type="Pfam" id="PF02780">
    <property type="entry name" value="Transketolase_C"/>
    <property type="match status" value="1"/>
</dbReference>
<name>A0A368UV04_9BACT</name>
<gene>
    <name evidence="7" type="ORF">DFO77_11433</name>
</gene>
<dbReference type="InterPro" id="IPR009014">
    <property type="entry name" value="Transketo_C/PFOR_II"/>
</dbReference>
<dbReference type="InterPro" id="IPR005475">
    <property type="entry name" value="Transketolase-like_Pyr-bd"/>
</dbReference>
<sequence length="824" mass="92570">MMTSKQKTEEIISNDSPDKAKKEALRFEEFRKEVLKDYRLAHLSRQMSVLARREVLNGKAKFGIFGDGKEVAQIAMAKQFNEGDWRSGYYRDQTFMLATGMTTPEKFFAMLYGETRTELNPDNGGRSMNNHFGTRLIDTNNQWIDQTKSKNTSSDISPTAGQMPRLTGLALASKLYREQEELSEFTQFSNKGNEVAFGTIGDASTSEGLFFETLNAASVLQIPMAVSVWDDGYGISVPVEKQTTKASISKALKGLEKSRKDQSGILIYEAYGWDYATLCQIYEDGIAKCRKDHVPVLFHIKELTQPTGHSTSGSHERYKSEERLEWEKDKDCLVQMRNWILEKGLADDASLDQLEEEARKEALDARKTTYERYLAPIKEEKQELIDIVEQKHCVCDAARENEIKKIVSGLKGSVSLNRKENLSSARKILRHVCVSCNKPGGLKESLRQWVSDYYESGKEKYNLYLYDESDKSPLKLEPVAPLYADDAPLVPGREIIRDNFDAVFSSNPKVLTLGEDTGKLGGVNQTLEGLQAKYGEWRVRDTGIHEATIVGEGIGLALRGFRPIAEIQYFDYLLYTLHTLSDDLASTHYRTKGGQKAPVIVRTRGHRLEGIWHSGSPLSMVINSIRGIHVCVPRDMTRASGMYNTILQGEDPALVIEPLNGYRIREKQPSNWGEFRIPLGVPEIITEGTDVTLVTYGSCVRIAADAISQLKDAGISVELIDVQTLLPFDTQGIILESLKKTNRIVFFDEDVPGGATAYMMQKVIEEQGGFYYLDHKPVTITAKDHRPAYGTDGDYFSNPNAEDVYDAVYGIMGEAYPDKFPPIY</sequence>
<dbReference type="GO" id="GO:0007584">
    <property type="term" value="P:response to nutrient"/>
    <property type="evidence" value="ECO:0007669"/>
    <property type="project" value="TreeGrafter"/>
</dbReference>
<dbReference type="Pfam" id="PF02779">
    <property type="entry name" value="Transket_pyr"/>
    <property type="match status" value="1"/>
</dbReference>
<dbReference type="Gene3D" id="3.40.50.920">
    <property type="match status" value="1"/>
</dbReference>
<keyword evidence="7" id="KW-0670">Pyruvate</keyword>
<dbReference type="Gene3D" id="3.40.50.970">
    <property type="match status" value="2"/>
</dbReference>
<accession>A0A368UV04</accession>
<evidence type="ECO:0000256" key="1">
    <source>
        <dbReference type="ARBA" id="ARBA00001964"/>
    </source>
</evidence>
<dbReference type="EC" id="1.2.4.4" evidence="3"/>
<feature type="domain" description="Transketolase-like pyrimidine-binding" evidence="6">
    <location>
        <begin position="490"/>
        <end position="664"/>
    </location>
</feature>
<evidence type="ECO:0000256" key="3">
    <source>
        <dbReference type="ARBA" id="ARBA00012277"/>
    </source>
</evidence>
<keyword evidence="5" id="KW-0786">Thiamine pyrophosphate</keyword>
<dbReference type="PANTHER" id="PTHR42980:SF1">
    <property type="entry name" value="2-OXOISOVALERATE DEHYDROGENASE SUBUNIT BETA, MITOCHONDRIAL"/>
    <property type="match status" value="1"/>
</dbReference>
<dbReference type="CDD" id="cd02000">
    <property type="entry name" value="TPP_E1_PDC_ADC_BCADC"/>
    <property type="match status" value="1"/>
</dbReference>
<evidence type="ECO:0000313" key="8">
    <source>
        <dbReference type="Proteomes" id="UP000252733"/>
    </source>
</evidence>
<comment type="function">
    <text evidence="2">E1 component of the 2-oxoglutarate dehydrogenase (OGDH) complex which catalyzes the decarboxylation of 2-oxoglutarate, the first step in the conversion of 2-oxoglutarate to succinyl-CoA and CO(2).</text>
</comment>
<dbReference type="EMBL" id="QPIZ01000014">
    <property type="protein sequence ID" value="RCW32707.1"/>
    <property type="molecule type" value="Genomic_DNA"/>
</dbReference>
<organism evidence="7 8">
    <name type="scientific">Marinilabilia salmonicolor</name>
    <dbReference type="NCBI Taxonomy" id="989"/>
    <lineage>
        <taxon>Bacteria</taxon>
        <taxon>Pseudomonadati</taxon>
        <taxon>Bacteroidota</taxon>
        <taxon>Bacteroidia</taxon>
        <taxon>Marinilabiliales</taxon>
        <taxon>Marinilabiliaceae</taxon>
        <taxon>Marinilabilia</taxon>
    </lineage>
</organism>
<dbReference type="Proteomes" id="UP000252733">
    <property type="component" value="Unassembled WGS sequence"/>
</dbReference>
<dbReference type="AlphaFoldDB" id="A0A368UV04"/>
<evidence type="ECO:0000313" key="7">
    <source>
        <dbReference type="EMBL" id="RCW32707.1"/>
    </source>
</evidence>
<reference evidence="7 8" key="1">
    <citation type="submission" date="2018-07" db="EMBL/GenBank/DDBJ databases">
        <title>Freshwater and sediment microbial communities from various areas in North America, analyzing microbe dynamics in response to fracking.</title>
        <authorList>
            <person name="Lamendella R."/>
        </authorList>
    </citation>
    <scope>NUCLEOTIDE SEQUENCE [LARGE SCALE GENOMIC DNA]</scope>
    <source>
        <strain evidence="7 8">160A</strain>
    </source>
</reference>
<dbReference type="GO" id="GO:0003863">
    <property type="term" value="F:branched-chain 2-oxo acid dehydrogenase activity"/>
    <property type="evidence" value="ECO:0007669"/>
    <property type="project" value="UniProtKB-EC"/>
</dbReference>
<comment type="caution">
    <text evidence="7">The sequence shown here is derived from an EMBL/GenBank/DDBJ whole genome shotgun (WGS) entry which is preliminary data.</text>
</comment>
<dbReference type="InterPro" id="IPR029061">
    <property type="entry name" value="THDP-binding"/>
</dbReference>
<comment type="cofactor">
    <cofactor evidence="1">
        <name>thiamine diphosphate</name>
        <dbReference type="ChEBI" id="CHEBI:58937"/>
    </cofactor>
</comment>
<keyword evidence="8" id="KW-1185">Reference proteome</keyword>
<dbReference type="Pfam" id="PF00676">
    <property type="entry name" value="E1_dh"/>
    <property type="match status" value="1"/>
</dbReference>
<dbReference type="SUPFAM" id="SSF52922">
    <property type="entry name" value="TK C-terminal domain-like"/>
    <property type="match status" value="1"/>
</dbReference>
<dbReference type="SMART" id="SM00861">
    <property type="entry name" value="Transket_pyr"/>
    <property type="match status" value="1"/>
</dbReference>
<dbReference type="SUPFAM" id="SSF52518">
    <property type="entry name" value="Thiamin diphosphate-binding fold (THDP-binding)"/>
    <property type="match status" value="2"/>
</dbReference>
<evidence type="ECO:0000256" key="2">
    <source>
        <dbReference type="ARBA" id="ARBA00003906"/>
    </source>
</evidence>